<organism evidence="2 3">
    <name type="scientific">Leptolyngbya cf. ectocarpi LEGE 11479</name>
    <dbReference type="NCBI Taxonomy" id="1828722"/>
    <lineage>
        <taxon>Bacteria</taxon>
        <taxon>Bacillati</taxon>
        <taxon>Cyanobacteriota</taxon>
        <taxon>Cyanophyceae</taxon>
        <taxon>Leptolyngbyales</taxon>
        <taxon>Leptolyngbyaceae</taxon>
        <taxon>Leptolyngbya group</taxon>
        <taxon>Leptolyngbya</taxon>
    </lineage>
</organism>
<name>A0A928X1U2_LEPEC</name>
<dbReference type="Proteomes" id="UP000615026">
    <property type="component" value="Unassembled WGS sequence"/>
</dbReference>
<accession>A0A928X1U2</accession>
<reference evidence="2" key="1">
    <citation type="submission" date="2020-10" db="EMBL/GenBank/DDBJ databases">
        <authorList>
            <person name="Castelo-Branco R."/>
            <person name="Eusebio N."/>
            <person name="Adriana R."/>
            <person name="Vieira A."/>
            <person name="Brugerolle De Fraissinette N."/>
            <person name="Rezende De Castro R."/>
            <person name="Schneider M.P."/>
            <person name="Vasconcelos V."/>
            <person name="Leao P.N."/>
        </authorList>
    </citation>
    <scope>NUCLEOTIDE SEQUENCE</scope>
    <source>
        <strain evidence="2">LEGE 11479</strain>
    </source>
</reference>
<protein>
    <recommendedName>
        <fullName evidence="1">Protein kinase domain-containing protein</fullName>
    </recommendedName>
</protein>
<comment type="caution">
    <text evidence="2">The sequence shown here is derived from an EMBL/GenBank/DDBJ whole genome shotgun (WGS) entry which is preliminary data.</text>
</comment>
<dbReference type="Gene3D" id="1.10.510.10">
    <property type="entry name" value="Transferase(Phosphotransferase) domain 1"/>
    <property type="match status" value="1"/>
</dbReference>
<dbReference type="GO" id="GO:0004672">
    <property type="term" value="F:protein kinase activity"/>
    <property type="evidence" value="ECO:0007669"/>
    <property type="project" value="InterPro"/>
</dbReference>
<dbReference type="GO" id="GO:0005524">
    <property type="term" value="F:ATP binding"/>
    <property type="evidence" value="ECO:0007669"/>
    <property type="project" value="InterPro"/>
</dbReference>
<evidence type="ECO:0000313" key="2">
    <source>
        <dbReference type="EMBL" id="MBE9066887.1"/>
    </source>
</evidence>
<dbReference type="RefSeq" id="WP_193992864.1">
    <property type="nucleotide sequence ID" value="NZ_JADEXP010000063.1"/>
</dbReference>
<feature type="domain" description="Protein kinase" evidence="1">
    <location>
        <begin position="93"/>
        <end position="419"/>
    </location>
</feature>
<dbReference type="Gene3D" id="3.40.190.10">
    <property type="entry name" value="Periplasmic binding protein-like II"/>
    <property type="match status" value="2"/>
</dbReference>
<gene>
    <name evidence="2" type="ORF">IQ260_09495</name>
</gene>
<sequence length="754" mass="82785">MRYQSLVNVSWLTSTLKEIKPKVLPELETITEPEIVPDLIQSPIPHYHQYRCLQGNPLSCQEPAAEEQTSCKQCYFPAILPAGGLLLGKQGKYQIGRSLGRRGIGRLYEGVRLSSEESVVIQEYLLPEKYFSPEEQRQYQESFANLAGLTLADGRVQDARIVLPLEAIADSSGERCYLVTSAVDSNPTLNHYCARHGPFDSNAVLSILNQVLQTLICLHQQKFSLPAGQIQEGIIHGNLSLDSLLWVAGSSEKTSKKTLEGFVYLTDFDLWERLFNPALANRGQPNYQDDLAALGQVAFFLLNGATLNDQGQSLKPHLNSDWPDTYIPLKLFILQLLGIDPPFASAEAARTELLAMPPEKALSQWEHRQADHLPVKQTWCQRLLPILIAPAVLAALGGMGWLLLRSLRPSYATSLHPVCCLEEIDAVPMGSYSYAVPTSAYWYPLFRAAPPGTLPTVFDQLQSLHSDLALVPHVTSSVESAIASIQAGQTDFAIIPLTTPLPADITGTVIAYDSLVPVVAFNYPDRAKGLPDALDGEITLADLAQLYTGEIDNWQQISSSDLTVQRYWVNDPTVQTIVAQRVLNSTNGSEISDQPSFVNSPINPEINIEEPEALTILTMLRQILRDFENTTVGSIGIAPLSQVFGQCSVYPLALTEKRQAIAPLVLSHGKAVGVEEDLCDRKGSYQPNAQALRSGSYALAYPLAVIYPFDNSRSPVGKKLAELLLTQESQTYLTSRGMVSAYPSVADDAQPAKF</sequence>
<dbReference type="InterPro" id="IPR050811">
    <property type="entry name" value="Phosphate_ABC_transporter"/>
</dbReference>
<evidence type="ECO:0000259" key="1">
    <source>
        <dbReference type="PROSITE" id="PS50011"/>
    </source>
</evidence>
<dbReference type="SUPFAM" id="SSF56112">
    <property type="entry name" value="Protein kinase-like (PK-like)"/>
    <property type="match status" value="1"/>
</dbReference>
<dbReference type="InterPro" id="IPR000719">
    <property type="entry name" value="Prot_kinase_dom"/>
</dbReference>
<dbReference type="PANTHER" id="PTHR30570">
    <property type="entry name" value="PERIPLASMIC PHOSPHATE BINDING COMPONENT OF PHOSPHATE ABC TRANSPORTER"/>
    <property type="match status" value="1"/>
</dbReference>
<evidence type="ECO:0000313" key="3">
    <source>
        <dbReference type="Proteomes" id="UP000615026"/>
    </source>
</evidence>
<dbReference type="PANTHER" id="PTHR30570:SF1">
    <property type="entry name" value="PHOSPHATE-BINDING PROTEIN PSTS"/>
    <property type="match status" value="1"/>
</dbReference>
<keyword evidence="3" id="KW-1185">Reference proteome</keyword>
<dbReference type="SUPFAM" id="SSF53850">
    <property type="entry name" value="Periplasmic binding protein-like II"/>
    <property type="match status" value="1"/>
</dbReference>
<dbReference type="InterPro" id="IPR011009">
    <property type="entry name" value="Kinase-like_dom_sf"/>
</dbReference>
<dbReference type="PROSITE" id="PS50011">
    <property type="entry name" value="PROTEIN_KINASE_DOM"/>
    <property type="match status" value="1"/>
</dbReference>
<dbReference type="AlphaFoldDB" id="A0A928X1U2"/>
<dbReference type="EMBL" id="JADEXP010000063">
    <property type="protein sequence ID" value="MBE9066887.1"/>
    <property type="molecule type" value="Genomic_DNA"/>
</dbReference>
<proteinExistence type="predicted"/>